<dbReference type="Gene3D" id="3.80.10.10">
    <property type="entry name" value="Ribonuclease Inhibitor"/>
    <property type="match status" value="1"/>
</dbReference>
<dbReference type="PANTHER" id="PTHR13395:SF6">
    <property type="entry name" value="SISTER CHROMATID COHESION PROTEIN DCC1"/>
    <property type="match status" value="1"/>
</dbReference>
<protein>
    <recommendedName>
        <fullName evidence="2">Sister chromatid cohesion protein DCC1</fullName>
    </recommendedName>
</protein>
<keyword evidence="5" id="KW-1185">Reference proteome</keyword>
<reference evidence="4 5" key="2">
    <citation type="submission" date="2018-11" db="EMBL/GenBank/DDBJ databases">
        <authorList>
            <consortium name="Pathogen Informatics"/>
        </authorList>
    </citation>
    <scope>NUCLEOTIDE SEQUENCE [LARGE SCALE GENOMIC DNA]</scope>
    <source>
        <strain evidence="4 5">NST_G2</strain>
    </source>
</reference>
<comment type="similarity">
    <text evidence="1">Belongs to the DCC1 family.</text>
</comment>
<name>A0A183SUP6_SCHSO</name>
<evidence type="ECO:0000256" key="3">
    <source>
        <dbReference type="ARBA" id="ARBA00022705"/>
    </source>
</evidence>
<dbReference type="GO" id="GO:0034088">
    <property type="term" value="P:maintenance of mitotic sister chromatid cohesion"/>
    <property type="evidence" value="ECO:0007669"/>
    <property type="project" value="TreeGrafter"/>
</dbReference>
<proteinExistence type="inferred from homology"/>
<dbReference type="SUPFAM" id="SSF52047">
    <property type="entry name" value="RNI-like"/>
    <property type="match status" value="1"/>
</dbReference>
<reference evidence="6" key="1">
    <citation type="submission" date="2016-06" db="UniProtKB">
        <authorList>
            <consortium name="WormBaseParasite"/>
        </authorList>
    </citation>
    <scope>IDENTIFICATION</scope>
</reference>
<dbReference type="OrthoDB" id="5199543at2759"/>
<dbReference type="WBParaSite" id="SSLN_0000824801-mRNA-1">
    <property type="protein sequence ID" value="SSLN_0000824801-mRNA-1"/>
    <property type="gene ID" value="SSLN_0000824801"/>
</dbReference>
<dbReference type="InterPro" id="IPR032675">
    <property type="entry name" value="LRR_dom_sf"/>
</dbReference>
<accession>A0A183SUP6</accession>
<dbReference type="GO" id="GO:0006260">
    <property type="term" value="P:DNA replication"/>
    <property type="evidence" value="ECO:0007669"/>
    <property type="project" value="UniProtKB-KW"/>
</dbReference>
<keyword evidence="3" id="KW-0235">DNA replication</keyword>
<dbReference type="PANTHER" id="PTHR13395">
    <property type="entry name" value="SISTER CHROMATID COHESION PROTEIN DCC1-RELATED"/>
    <property type="match status" value="1"/>
</dbReference>
<dbReference type="Pfam" id="PF09724">
    <property type="entry name" value="Dcc1"/>
    <property type="match status" value="1"/>
</dbReference>
<evidence type="ECO:0000256" key="2">
    <source>
        <dbReference type="ARBA" id="ARBA00017682"/>
    </source>
</evidence>
<evidence type="ECO:0000313" key="4">
    <source>
        <dbReference type="EMBL" id="VDL94329.1"/>
    </source>
</evidence>
<dbReference type="EMBL" id="UYSU01034390">
    <property type="protein sequence ID" value="VDL94329.1"/>
    <property type="molecule type" value="Genomic_DNA"/>
</dbReference>
<dbReference type="AlphaFoldDB" id="A0A183SUP6"/>
<evidence type="ECO:0000313" key="6">
    <source>
        <dbReference type="WBParaSite" id="SSLN_0000824801-mRNA-1"/>
    </source>
</evidence>
<dbReference type="GO" id="GO:0000785">
    <property type="term" value="C:chromatin"/>
    <property type="evidence" value="ECO:0007669"/>
    <property type="project" value="TreeGrafter"/>
</dbReference>
<dbReference type="STRING" id="70667.A0A183SUP6"/>
<sequence length="734" mass="80971">MPSERSKEDVFDLLAHATSDVTGFHNRAQLLTVNPQPEAPDLLLMEVTPAMADQLLTSGPNFDFCFKSFKDSSQPQAAYLCSDGKTFKLLEAETSNSLLIAPKLWIPTKKDSEAPAVEPFVTKTNIAAIKSCYLETVAVRAPPLNKLKQLLISSSFAGHIEEDDRDDSAPSQFYSFQELLENVPCSKSELIAALDRLNVMLWEGKCRIFEVDYLNAVIQAIFDLVDENAWNWSKEGLPAATIVLSLSKLYPASVTRQVFHRFFYRRRSAAVRAGHVFPRIGKICQLVGEHLLSVTSKFALQDFFSVWSAAVPRGMRPRLRQHLTCVGRAVCESHLELAPAGGPNNADGTADRAHRGQSISLLRSEDLPDESVEARLEVLFARQAVWPEAELAGYIADLVIGGASEDCRNEFVFERSVEEELIVLSDSEDDADLESIDLDAVDLASDGGMTRVPLVFDKPKLVPAALGTLLAHHCRASGAAGARVYTEKYPRKWVLNSRSDCLFEVVSSSPLAQDPNHKAALDLSGVPLLTELCCAAIARCFCLVDSLCGVPDHLGRRIFDYLLPSFQTQSDDRLTRQAVGVFSSAFGEDFLHAFVVTASVPFWLTVLSASCSLRELRLDDCELGTRYADLLPRLGTICTSLHYLSVRFNHLCNDHVRALTAAARYTRRSSLACLDLSGKNCALYLHHPPSCCLVGNNTVTPREPQPGRSGPAVGFLWHWLVNTRTIVILTSHHL</sequence>
<dbReference type="GO" id="GO:0000775">
    <property type="term" value="C:chromosome, centromeric region"/>
    <property type="evidence" value="ECO:0007669"/>
    <property type="project" value="TreeGrafter"/>
</dbReference>
<evidence type="ECO:0000256" key="1">
    <source>
        <dbReference type="ARBA" id="ARBA00007017"/>
    </source>
</evidence>
<dbReference type="InterPro" id="IPR019128">
    <property type="entry name" value="Dcc1"/>
</dbReference>
<dbReference type="Proteomes" id="UP000275846">
    <property type="component" value="Unassembled WGS sequence"/>
</dbReference>
<evidence type="ECO:0000313" key="5">
    <source>
        <dbReference type="Proteomes" id="UP000275846"/>
    </source>
</evidence>
<organism evidence="6">
    <name type="scientific">Schistocephalus solidus</name>
    <name type="common">Tapeworm</name>
    <dbReference type="NCBI Taxonomy" id="70667"/>
    <lineage>
        <taxon>Eukaryota</taxon>
        <taxon>Metazoa</taxon>
        <taxon>Spiralia</taxon>
        <taxon>Lophotrochozoa</taxon>
        <taxon>Platyhelminthes</taxon>
        <taxon>Cestoda</taxon>
        <taxon>Eucestoda</taxon>
        <taxon>Diphyllobothriidea</taxon>
        <taxon>Diphyllobothriidae</taxon>
        <taxon>Schistocephalus</taxon>
    </lineage>
</organism>
<dbReference type="GO" id="GO:0031390">
    <property type="term" value="C:Ctf18 RFC-like complex"/>
    <property type="evidence" value="ECO:0007669"/>
    <property type="project" value="InterPro"/>
</dbReference>
<gene>
    <name evidence="4" type="ORF">SSLN_LOCUS7944</name>
</gene>